<dbReference type="PANTHER" id="PTHR30146:SF153">
    <property type="entry name" value="LACTOSE OPERON REPRESSOR"/>
    <property type="match status" value="1"/>
</dbReference>
<feature type="compositionally biased region" description="Basic and acidic residues" evidence="4">
    <location>
        <begin position="31"/>
        <end position="42"/>
    </location>
</feature>
<dbReference type="InterPro" id="IPR000843">
    <property type="entry name" value="HTH_LacI"/>
</dbReference>
<evidence type="ECO:0000256" key="4">
    <source>
        <dbReference type="SAM" id="MobiDB-lite"/>
    </source>
</evidence>
<dbReference type="SUPFAM" id="SSF53822">
    <property type="entry name" value="Periplasmic binding protein-like I"/>
    <property type="match status" value="1"/>
</dbReference>
<feature type="region of interest" description="Disordered" evidence="4">
    <location>
        <begin position="1"/>
        <end position="50"/>
    </location>
</feature>
<dbReference type="InterPro" id="IPR028082">
    <property type="entry name" value="Peripla_BP_I"/>
</dbReference>
<dbReference type="Gene3D" id="1.10.260.40">
    <property type="entry name" value="lambda repressor-like DNA-binding domains"/>
    <property type="match status" value="1"/>
</dbReference>
<organism evidence="6 7">
    <name type="scientific">Nonomuraea polychroma</name>
    <dbReference type="NCBI Taxonomy" id="46176"/>
    <lineage>
        <taxon>Bacteria</taxon>
        <taxon>Bacillati</taxon>
        <taxon>Actinomycetota</taxon>
        <taxon>Actinomycetes</taxon>
        <taxon>Streptosporangiales</taxon>
        <taxon>Streptosporangiaceae</taxon>
        <taxon>Nonomuraea</taxon>
    </lineage>
</organism>
<evidence type="ECO:0000259" key="5">
    <source>
        <dbReference type="PROSITE" id="PS50932"/>
    </source>
</evidence>
<dbReference type="PROSITE" id="PS50932">
    <property type="entry name" value="HTH_LACI_2"/>
    <property type="match status" value="1"/>
</dbReference>
<name>A0A438MGN2_9ACTN</name>
<dbReference type="GO" id="GO:0000976">
    <property type="term" value="F:transcription cis-regulatory region binding"/>
    <property type="evidence" value="ECO:0007669"/>
    <property type="project" value="TreeGrafter"/>
</dbReference>
<dbReference type="SMART" id="SM00354">
    <property type="entry name" value="HTH_LACI"/>
    <property type="match status" value="1"/>
</dbReference>
<dbReference type="Proteomes" id="UP000284824">
    <property type="component" value="Unassembled WGS sequence"/>
</dbReference>
<keyword evidence="1" id="KW-0805">Transcription regulation</keyword>
<keyword evidence="2" id="KW-0238">DNA-binding</keyword>
<reference evidence="6 7" key="1">
    <citation type="submission" date="2019-01" db="EMBL/GenBank/DDBJ databases">
        <title>Sequencing the genomes of 1000 actinobacteria strains.</title>
        <authorList>
            <person name="Klenk H.-P."/>
        </authorList>
    </citation>
    <scope>NUCLEOTIDE SEQUENCE [LARGE SCALE GENOMIC DNA]</scope>
    <source>
        <strain evidence="6 7">DSM 43925</strain>
    </source>
</reference>
<sequence length="274" mass="29150">MWGSGDAPGGHPPAAPAARRDGSRQPPPPDAHARSRAAEQHLARTRSATAPRRKVLDAMEQLGYTPNAMASALAGGRSRIIAIVFPSQPRTIVGSDLEYVLAATEAARARGFHVVLWTTGQDDMEELRQLARAGLIQGFLLMQVTLTDKRVDFLKQAGIPVGLIGRTSEPGQIPYVDADFDQIARLAVEHLASLGHRTIGLLNAPYEEGVRGIGAAVRFADAVQRSCTELGVECAIVASEHTVGAGRAALRELLDAAPTMTAVIGYNWKPDGVL</sequence>
<evidence type="ECO:0000313" key="6">
    <source>
        <dbReference type="EMBL" id="RVX44943.1"/>
    </source>
</evidence>
<evidence type="ECO:0000256" key="1">
    <source>
        <dbReference type="ARBA" id="ARBA00023015"/>
    </source>
</evidence>
<dbReference type="Pfam" id="PF00532">
    <property type="entry name" value="Peripla_BP_1"/>
    <property type="match status" value="1"/>
</dbReference>
<comment type="caution">
    <text evidence="6">The sequence shown here is derived from an EMBL/GenBank/DDBJ whole genome shotgun (WGS) entry which is preliminary data.</text>
</comment>
<dbReference type="EMBL" id="SAUN01000001">
    <property type="protein sequence ID" value="RVX44943.1"/>
    <property type="molecule type" value="Genomic_DNA"/>
</dbReference>
<keyword evidence="7" id="KW-1185">Reference proteome</keyword>
<feature type="domain" description="HTH lacI-type" evidence="5">
    <location>
        <begin position="52"/>
        <end position="75"/>
    </location>
</feature>
<dbReference type="AlphaFoldDB" id="A0A438MGN2"/>
<evidence type="ECO:0000256" key="3">
    <source>
        <dbReference type="ARBA" id="ARBA00023163"/>
    </source>
</evidence>
<proteinExistence type="predicted"/>
<dbReference type="GO" id="GO:0003700">
    <property type="term" value="F:DNA-binding transcription factor activity"/>
    <property type="evidence" value="ECO:0007669"/>
    <property type="project" value="TreeGrafter"/>
</dbReference>
<dbReference type="InterPro" id="IPR001761">
    <property type="entry name" value="Peripla_BP/Lac1_sug-bd_dom"/>
</dbReference>
<dbReference type="Gene3D" id="3.40.50.2300">
    <property type="match status" value="2"/>
</dbReference>
<accession>A0A438MGN2</accession>
<protein>
    <submittedName>
        <fullName evidence="6">LacI family sugar-binding protein</fullName>
    </submittedName>
</protein>
<evidence type="ECO:0000256" key="2">
    <source>
        <dbReference type="ARBA" id="ARBA00023125"/>
    </source>
</evidence>
<evidence type="ECO:0000313" key="7">
    <source>
        <dbReference type="Proteomes" id="UP000284824"/>
    </source>
</evidence>
<dbReference type="InterPro" id="IPR010982">
    <property type="entry name" value="Lambda_DNA-bd_dom_sf"/>
</dbReference>
<keyword evidence="3" id="KW-0804">Transcription</keyword>
<gene>
    <name evidence="6" type="ORF">EDD27_7714</name>
</gene>
<dbReference type="PANTHER" id="PTHR30146">
    <property type="entry name" value="LACI-RELATED TRANSCRIPTIONAL REPRESSOR"/>
    <property type="match status" value="1"/>
</dbReference>